<reference evidence="2" key="2">
    <citation type="submission" date="2015-01" db="EMBL/GenBank/DDBJ databases">
        <title>Evolutionary Origins and Diversification of the Mycorrhizal Mutualists.</title>
        <authorList>
            <consortium name="DOE Joint Genome Institute"/>
            <consortium name="Mycorrhizal Genomics Consortium"/>
            <person name="Kohler A."/>
            <person name="Kuo A."/>
            <person name="Nagy L.G."/>
            <person name="Floudas D."/>
            <person name="Copeland A."/>
            <person name="Barry K.W."/>
            <person name="Cichocki N."/>
            <person name="Veneault-Fourrey C."/>
            <person name="LaButti K."/>
            <person name="Lindquist E.A."/>
            <person name="Lipzen A."/>
            <person name="Lundell T."/>
            <person name="Morin E."/>
            <person name="Murat C."/>
            <person name="Riley R."/>
            <person name="Ohm R."/>
            <person name="Sun H."/>
            <person name="Tunlid A."/>
            <person name="Henrissat B."/>
            <person name="Grigoriev I.V."/>
            <person name="Hibbett D.S."/>
            <person name="Martin F."/>
        </authorList>
    </citation>
    <scope>NUCLEOTIDE SEQUENCE [LARGE SCALE GENOMIC DNA]</scope>
    <source>
        <strain evidence="2">Marx 270</strain>
    </source>
</reference>
<dbReference type="OrthoDB" id="2676086at2759"/>
<dbReference type="AlphaFoldDB" id="A0A0C3NCH2"/>
<organism evidence="1 2">
    <name type="scientific">Pisolithus tinctorius Marx 270</name>
    <dbReference type="NCBI Taxonomy" id="870435"/>
    <lineage>
        <taxon>Eukaryota</taxon>
        <taxon>Fungi</taxon>
        <taxon>Dikarya</taxon>
        <taxon>Basidiomycota</taxon>
        <taxon>Agaricomycotina</taxon>
        <taxon>Agaricomycetes</taxon>
        <taxon>Agaricomycetidae</taxon>
        <taxon>Boletales</taxon>
        <taxon>Sclerodermatineae</taxon>
        <taxon>Pisolithaceae</taxon>
        <taxon>Pisolithus</taxon>
    </lineage>
</organism>
<evidence type="ECO:0000313" key="2">
    <source>
        <dbReference type="Proteomes" id="UP000054217"/>
    </source>
</evidence>
<name>A0A0C3NCH2_PISTI</name>
<protein>
    <submittedName>
        <fullName evidence="1">Uncharacterized protein</fullName>
    </submittedName>
</protein>
<dbReference type="Proteomes" id="UP000054217">
    <property type="component" value="Unassembled WGS sequence"/>
</dbReference>
<proteinExistence type="predicted"/>
<sequence length="143" mass="15743">MVQEIKELQVKLDATDDEDEQRALEEDVTGKILWLCWCGICAEVDQLLPEVVDYCRREGCTIGLSEVGCIIAGTRTEPNDDRAHLQRIMLDAGAGTSKYQLLLAARAAEQVKWSSTAILRNTPLGTQETILGTNSQIHSTLAV</sequence>
<accession>A0A0C3NCH2</accession>
<dbReference type="InParanoid" id="A0A0C3NCH2"/>
<dbReference type="HOGENOM" id="CLU_119169_0_0_1"/>
<gene>
    <name evidence="1" type="ORF">M404DRAFT_501497</name>
</gene>
<reference evidence="1 2" key="1">
    <citation type="submission" date="2014-04" db="EMBL/GenBank/DDBJ databases">
        <authorList>
            <consortium name="DOE Joint Genome Institute"/>
            <person name="Kuo A."/>
            <person name="Kohler A."/>
            <person name="Costa M.D."/>
            <person name="Nagy L.G."/>
            <person name="Floudas D."/>
            <person name="Copeland A."/>
            <person name="Barry K.W."/>
            <person name="Cichocki N."/>
            <person name="Veneault-Fourrey C."/>
            <person name="LaButti K."/>
            <person name="Lindquist E.A."/>
            <person name="Lipzen A."/>
            <person name="Lundell T."/>
            <person name="Morin E."/>
            <person name="Murat C."/>
            <person name="Sun H."/>
            <person name="Tunlid A."/>
            <person name="Henrissat B."/>
            <person name="Grigoriev I.V."/>
            <person name="Hibbett D.S."/>
            <person name="Martin F."/>
            <person name="Nordberg H.P."/>
            <person name="Cantor M.N."/>
            <person name="Hua S.X."/>
        </authorList>
    </citation>
    <scope>NUCLEOTIDE SEQUENCE [LARGE SCALE GENOMIC DNA]</scope>
    <source>
        <strain evidence="1 2">Marx 270</strain>
    </source>
</reference>
<keyword evidence="2" id="KW-1185">Reference proteome</keyword>
<evidence type="ECO:0000313" key="1">
    <source>
        <dbReference type="EMBL" id="KIN93530.1"/>
    </source>
</evidence>
<dbReference type="EMBL" id="KN832159">
    <property type="protein sequence ID" value="KIN93530.1"/>
    <property type="molecule type" value="Genomic_DNA"/>
</dbReference>